<evidence type="ECO:0000256" key="5">
    <source>
        <dbReference type="SAM" id="MobiDB-lite"/>
    </source>
</evidence>
<dbReference type="EMBL" id="CAXHTB010000010">
    <property type="protein sequence ID" value="CAL0314170.1"/>
    <property type="molecule type" value="Genomic_DNA"/>
</dbReference>
<evidence type="ECO:0000256" key="1">
    <source>
        <dbReference type="ARBA" id="ARBA00004474"/>
    </source>
</evidence>
<evidence type="ECO:0000256" key="2">
    <source>
        <dbReference type="ARBA" id="ARBA00005845"/>
    </source>
</evidence>
<gene>
    <name evidence="7" type="ORF">LLUT_LOCUS15230</name>
</gene>
<proteinExistence type="inferred from homology"/>
<dbReference type="InterPro" id="IPR039633">
    <property type="entry name" value="PAP"/>
</dbReference>
<accession>A0AAV1WXN1</accession>
<keyword evidence="4" id="KW-0809">Transit peptide</keyword>
<comment type="subcellular location">
    <subcellularLocation>
        <location evidence="1">Plastid</location>
    </subcellularLocation>
</comment>
<protein>
    <recommendedName>
        <fullName evidence="6">Plastid lipid-associated protein/fibrillin conserved domain-containing protein</fullName>
    </recommendedName>
</protein>
<dbReference type="Proteomes" id="UP001497480">
    <property type="component" value="Unassembled WGS sequence"/>
</dbReference>
<evidence type="ECO:0000259" key="6">
    <source>
        <dbReference type="Pfam" id="PF04755"/>
    </source>
</evidence>
<name>A0AAV1WXN1_LUPLU</name>
<evidence type="ECO:0000313" key="7">
    <source>
        <dbReference type="EMBL" id="CAL0314170.1"/>
    </source>
</evidence>
<evidence type="ECO:0000313" key="8">
    <source>
        <dbReference type="Proteomes" id="UP001497480"/>
    </source>
</evidence>
<feature type="domain" description="Plastid lipid-associated protein/fibrillin conserved" evidence="6">
    <location>
        <begin position="140"/>
        <end position="355"/>
    </location>
</feature>
<dbReference type="AlphaFoldDB" id="A0AAV1WXN1"/>
<organism evidence="7 8">
    <name type="scientific">Lupinus luteus</name>
    <name type="common">European yellow lupine</name>
    <dbReference type="NCBI Taxonomy" id="3873"/>
    <lineage>
        <taxon>Eukaryota</taxon>
        <taxon>Viridiplantae</taxon>
        <taxon>Streptophyta</taxon>
        <taxon>Embryophyta</taxon>
        <taxon>Tracheophyta</taxon>
        <taxon>Spermatophyta</taxon>
        <taxon>Magnoliopsida</taxon>
        <taxon>eudicotyledons</taxon>
        <taxon>Gunneridae</taxon>
        <taxon>Pentapetalae</taxon>
        <taxon>rosids</taxon>
        <taxon>fabids</taxon>
        <taxon>Fabales</taxon>
        <taxon>Fabaceae</taxon>
        <taxon>Papilionoideae</taxon>
        <taxon>50 kb inversion clade</taxon>
        <taxon>genistoids sensu lato</taxon>
        <taxon>core genistoids</taxon>
        <taxon>Genisteae</taxon>
        <taxon>Lupinus</taxon>
    </lineage>
</organism>
<reference evidence="7 8" key="1">
    <citation type="submission" date="2024-03" db="EMBL/GenBank/DDBJ databases">
        <authorList>
            <person name="Martinez-Hernandez J."/>
        </authorList>
    </citation>
    <scope>NUCLEOTIDE SEQUENCE [LARGE SCALE GENOMIC DNA]</scope>
</reference>
<keyword evidence="8" id="KW-1185">Reference proteome</keyword>
<evidence type="ECO:0000256" key="3">
    <source>
        <dbReference type="ARBA" id="ARBA00022640"/>
    </source>
</evidence>
<comment type="caution">
    <text evidence="7">The sequence shown here is derived from an EMBL/GenBank/DDBJ whole genome shotgun (WGS) entry which is preliminary data.</text>
</comment>
<dbReference type="InterPro" id="IPR006843">
    <property type="entry name" value="PAP/fibrillin_dom"/>
</dbReference>
<dbReference type="PANTHER" id="PTHR31906">
    <property type="entry name" value="PLASTID-LIPID-ASSOCIATED PROTEIN 4, CHLOROPLASTIC-RELATED"/>
    <property type="match status" value="1"/>
</dbReference>
<dbReference type="Pfam" id="PF04755">
    <property type="entry name" value="PAP_fibrillin"/>
    <property type="match status" value="1"/>
</dbReference>
<feature type="compositionally biased region" description="Acidic residues" evidence="5">
    <location>
        <begin position="74"/>
        <end position="83"/>
    </location>
</feature>
<sequence length="364" mass="38918">MALISFTCSSSSSQTLFPFSQNPKPISLPSLHFNLSPSSPIKFPSLRFRFSAAAAGDTADADKSSSFPAKISDDWGEDYDPEAESPTSKLPDSDPPKNEDEWEEGDVSIDGINGIPVAADAATEVPPEEVPVDGGGEFEGLKRALVDTVYGTELGFRAGSEIRAEVSELVTQLEAANPTPNPVEEPGLLNGNWVLLYTASSELLPLLAAGSLPLLKVDKISQTIDTDISTIINSITISSPFSSSSFSASASFEVRSPSRIQVTFKEGTLEPPEIKSKVELPETVDIFGQKLSLQPLQQSLGPLQNVVENIARAISGQPPLRIPIPGERTSSWLITTYLDKDLRISRGDGGLFVLAKEGSSLLDQ</sequence>
<dbReference type="GO" id="GO:0009536">
    <property type="term" value="C:plastid"/>
    <property type="evidence" value="ECO:0007669"/>
    <property type="project" value="UniProtKB-SubCell"/>
</dbReference>
<feature type="region of interest" description="Disordered" evidence="5">
    <location>
        <begin position="56"/>
        <end position="110"/>
    </location>
</feature>
<comment type="similarity">
    <text evidence="2">Belongs to the PAP/fibrillin family.</text>
</comment>
<keyword evidence="3" id="KW-0934">Plastid</keyword>
<evidence type="ECO:0000256" key="4">
    <source>
        <dbReference type="ARBA" id="ARBA00022946"/>
    </source>
</evidence>